<reference evidence="1 2" key="1">
    <citation type="submission" date="2012-05" db="EMBL/GenBank/DDBJ databases">
        <title>Finished plasmid 4 of genome of Oscillatoria sp. PCC 7112.</title>
        <authorList>
            <consortium name="US DOE Joint Genome Institute"/>
            <person name="Gugger M."/>
            <person name="Coursin T."/>
            <person name="Rippka R."/>
            <person name="Tandeau De Marsac N."/>
            <person name="Huntemann M."/>
            <person name="Wei C.-L."/>
            <person name="Han J."/>
            <person name="Detter J.C."/>
            <person name="Han C."/>
            <person name="Tapia R."/>
            <person name="Davenport K."/>
            <person name="Daligault H."/>
            <person name="Erkkila T."/>
            <person name="Gu W."/>
            <person name="Munk A.C.C."/>
            <person name="Teshima H."/>
            <person name="Xu Y."/>
            <person name="Chain P."/>
            <person name="Chen A."/>
            <person name="Krypides N."/>
            <person name="Mavromatis K."/>
            <person name="Markowitz V."/>
            <person name="Szeto E."/>
            <person name="Ivanova N."/>
            <person name="Mikhailova N."/>
            <person name="Ovchinnikova G."/>
            <person name="Pagani I."/>
            <person name="Pati A."/>
            <person name="Goodwin L."/>
            <person name="Peters L."/>
            <person name="Pitluck S."/>
            <person name="Woyke T."/>
            <person name="Kerfeld C."/>
        </authorList>
    </citation>
    <scope>NUCLEOTIDE SEQUENCE [LARGE SCALE GENOMIC DNA]</scope>
    <source>
        <strain evidence="1 2">PCC 7112</strain>
        <plasmid evidence="1 2">pOSC7112.04</plasmid>
    </source>
</reference>
<geneLocation type="plasmid" evidence="1 2">
    <name>pOSC7112.04</name>
</geneLocation>
<dbReference type="eggNOG" id="COG3415">
    <property type="taxonomic scope" value="Bacteria"/>
</dbReference>
<dbReference type="EMBL" id="CP003618">
    <property type="protein sequence ID" value="AFZ10976.1"/>
    <property type="molecule type" value="Genomic_DNA"/>
</dbReference>
<dbReference type="Gene3D" id="1.10.10.10">
    <property type="entry name" value="Winged helix-like DNA-binding domain superfamily/Winged helix DNA-binding domain"/>
    <property type="match status" value="1"/>
</dbReference>
<dbReference type="HOGENOM" id="CLU_056788_2_1_3"/>
<keyword evidence="1" id="KW-0614">Plasmid</keyword>
<evidence type="ECO:0008006" key="3">
    <source>
        <dbReference type="Google" id="ProtNLM"/>
    </source>
</evidence>
<gene>
    <name evidence="1" type="ORF">Osc7112_6897</name>
</gene>
<keyword evidence="2" id="KW-1185">Reference proteome</keyword>
<dbReference type="AlphaFoldDB" id="K9VSR1"/>
<organism evidence="1 2">
    <name type="scientific">Phormidium nigroviride PCC 7112</name>
    <dbReference type="NCBI Taxonomy" id="179408"/>
    <lineage>
        <taxon>Bacteria</taxon>
        <taxon>Bacillati</taxon>
        <taxon>Cyanobacteriota</taxon>
        <taxon>Cyanophyceae</taxon>
        <taxon>Oscillatoriophycideae</taxon>
        <taxon>Oscillatoriales</taxon>
        <taxon>Oscillatoriaceae</taxon>
        <taxon>Phormidium</taxon>
    </lineage>
</organism>
<evidence type="ECO:0000313" key="2">
    <source>
        <dbReference type="Proteomes" id="UP000010478"/>
    </source>
</evidence>
<dbReference type="InterPro" id="IPR009057">
    <property type="entry name" value="Homeodomain-like_sf"/>
</dbReference>
<dbReference type="Proteomes" id="UP000010478">
    <property type="component" value="Plasmid pOSC7112.04"/>
</dbReference>
<accession>K9VSR1</accession>
<name>K9VSR1_9CYAN</name>
<proteinExistence type="predicted"/>
<protein>
    <recommendedName>
        <fullName evidence="3">Transposase</fullName>
    </recommendedName>
</protein>
<evidence type="ECO:0000313" key="1">
    <source>
        <dbReference type="EMBL" id="AFZ10976.1"/>
    </source>
</evidence>
<dbReference type="SUPFAM" id="SSF46689">
    <property type="entry name" value="Homeodomain-like"/>
    <property type="match status" value="1"/>
</dbReference>
<sequence length="177" mass="20712">MERERTIARPTAVTRMTNIKDFSKYHTLVKMKTYSIDFRQKIMDVYHNEPLSQRAIANRFCVALSFVQKLVKQYRETQNIAPRTERCGVKLKLNAEQLLILAELIEENNDATLEELRYLLYQKIGFTISVATMGRMAKLLNMTFKKKLSFRARKALTEFRVCDMSSGKKSEKFVLKT</sequence>
<dbReference type="KEGG" id="oni:Osc7112_6897"/>
<dbReference type="InterPro" id="IPR036388">
    <property type="entry name" value="WH-like_DNA-bd_sf"/>
</dbReference>